<gene>
    <name evidence="9 16" type="primary">glmM</name>
    <name evidence="16" type="ORF">R6G74_07100</name>
    <name evidence="17" type="ORF">R6P33_02485</name>
</gene>
<feature type="binding site" evidence="9">
    <location>
        <position position="241"/>
    </location>
    <ligand>
        <name>Mg(2+)</name>
        <dbReference type="ChEBI" id="CHEBI:18420"/>
    </ligand>
</feature>
<evidence type="ECO:0000256" key="6">
    <source>
        <dbReference type="ARBA" id="ARBA00050364"/>
    </source>
</evidence>
<protein>
    <recommendedName>
        <fullName evidence="8 9">Phosphoglucosamine mutase</fullName>
        <ecNumber evidence="7 9">5.4.2.10</ecNumber>
    </recommendedName>
</protein>
<dbReference type="SUPFAM" id="SSF53738">
    <property type="entry name" value="Phosphoglucomutase, first 3 domains"/>
    <property type="match status" value="3"/>
</dbReference>
<dbReference type="PANTHER" id="PTHR42946">
    <property type="entry name" value="PHOSPHOHEXOSE MUTASE"/>
    <property type="match status" value="1"/>
</dbReference>
<feature type="binding site" evidence="9">
    <location>
        <position position="245"/>
    </location>
    <ligand>
        <name>Mg(2+)</name>
        <dbReference type="ChEBI" id="CHEBI:18420"/>
    </ligand>
</feature>
<dbReference type="GO" id="GO:0006048">
    <property type="term" value="P:UDP-N-acetylglucosamine biosynthetic process"/>
    <property type="evidence" value="ECO:0007669"/>
    <property type="project" value="TreeGrafter"/>
</dbReference>
<dbReference type="FunFam" id="3.30.310.50:FF:000001">
    <property type="entry name" value="Phosphoglucosamine mutase"/>
    <property type="match status" value="1"/>
</dbReference>
<dbReference type="GO" id="GO:0000287">
    <property type="term" value="F:magnesium ion binding"/>
    <property type="evidence" value="ECO:0007669"/>
    <property type="project" value="UniProtKB-UniRule"/>
</dbReference>
<feature type="modified residue" description="Phosphoserine" evidence="9">
    <location>
        <position position="103"/>
    </location>
</feature>
<dbReference type="GeneID" id="92814522"/>
<dbReference type="InterPro" id="IPR016055">
    <property type="entry name" value="A-D-PHexomutase_a/b/a-I/II/III"/>
</dbReference>
<dbReference type="GO" id="GO:0009252">
    <property type="term" value="P:peptidoglycan biosynthetic process"/>
    <property type="evidence" value="ECO:0007669"/>
    <property type="project" value="TreeGrafter"/>
</dbReference>
<keyword evidence="5 9" id="KW-0413">Isomerase</keyword>
<dbReference type="AlphaFoldDB" id="A0AAW9HH08"/>
<dbReference type="Pfam" id="PF02879">
    <property type="entry name" value="PGM_PMM_II"/>
    <property type="match status" value="1"/>
</dbReference>
<dbReference type="PANTHER" id="PTHR42946:SF1">
    <property type="entry name" value="PHOSPHOGLUCOMUTASE (ALPHA-D-GLUCOSE-1,6-BISPHOSPHATE-DEPENDENT)"/>
    <property type="match status" value="1"/>
</dbReference>
<evidence type="ECO:0000256" key="1">
    <source>
        <dbReference type="ARBA" id="ARBA00010231"/>
    </source>
</evidence>
<dbReference type="Gene3D" id="3.30.310.50">
    <property type="entry name" value="Alpha-D-phosphohexomutase, C-terminal domain"/>
    <property type="match status" value="1"/>
</dbReference>
<dbReference type="PROSITE" id="PS00710">
    <property type="entry name" value="PGM_PMM"/>
    <property type="match status" value="1"/>
</dbReference>
<comment type="caution">
    <text evidence="16">The sequence shown here is derived from an EMBL/GenBank/DDBJ whole genome shotgun (WGS) entry which is preliminary data.</text>
</comment>
<comment type="PTM">
    <text evidence="9">Activated by phosphorylation.</text>
</comment>
<dbReference type="GO" id="GO:0008966">
    <property type="term" value="F:phosphoglucosamine mutase activity"/>
    <property type="evidence" value="ECO:0007669"/>
    <property type="project" value="UniProtKB-UniRule"/>
</dbReference>
<dbReference type="Proteomes" id="UP001288320">
    <property type="component" value="Unassembled WGS sequence"/>
</dbReference>
<dbReference type="Pfam" id="PF00408">
    <property type="entry name" value="PGM_PMM_IV"/>
    <property type="match status" value="1"/>
</dbReference>
<feature type="active site" description="Phosphoserine intermediate" evidence="9">
    <location>
        <position position="103"/>
    </location>
</feature>
<dbReference type="Pfam" id="PF02878">
    <property type="entry name" value="PGM_PMM_I"/>
    <property type="match status" value="1"/>
</dbReference>
<evidence type="ECO:0000259" key="13">
    <source>
        <dbReference type="Pfam" id="PF02878"/>
    </source>
</evidence>
<sequence length="448" mass="46836">MPRLFGTDGVRGLANRALTADLAVKLGEAAARVLTREFDGEGRPRAVIGQDSRVSGGMLSQAVAAGLAGAGVDVEHVDVIPTPGIAFLTAEGGYDLGVMISASHNPMQDNGIKFFAKGGFKLEDSLEDEIEELLGTDWGRPTGAGIGRISDTAEFGDRLYLDHLTTAITTRLDGLTIVTDCANGATSAIAPEALRRAGAKVIVINADPSGYNINDGCGSTHPEALQRAVVDNDADFGVAFDGDADRCLAVDHEGELVDGDQIMAILALALKDAGKLAKDTLVVTVMSNLGLLLAMKEHGVRTIQTGVGDRYVLEEMRRGGYSLGGEQSGHVISLEKATTGDGSLTSLLLAQQVAASGRSLKELASVVTRLPQILVNVPNVDKAAASTNEQVQRAVREAEERLGETGRVLLRPSGTEPLVRVMVEAATQEEADAVAHELADVVATNLAL</sequence>
<evidence type="ECO:0000313" key="19">
    <source>
        <dbReference type="Proteomes" id="UP001288320"/>
    </source>
</evidence>
<dbReference type="InterPro" id="IPR005841">
    <property type="entry name" value="Alpha-D-phosphohexomutase_SF"/>
</dbReference>
<evidence type="ECO:0000256" key="3">
    <source>
        <dbReference type="ARBA" id="ARBA00022723"/>
    </source>
</evidence>
<evidence type="ECO:0000259" key="15">
    <source>
        <dbReference type="Pfam" id="PF02880"/>
    </source>
</evidence>
<evidence type="ECO:0000256" key="9">
    <source>
        <dbReference type="HAMAP-Rule" id="MF_01554"/>
    </source>
</evidence>
<dbReference type="GO" id="GO:0005975">
    <property type="term" value="P:carbohydrate metabolic process"/>
    <property type="evidence" value="ECO:0007669"/>
    <property type="project" value="InterPro"/>
</dbReference>
<dbReference type="EC" id="5.4.2.10" evidence="7 9"/>
<reference evidence="16 18" key="1">
    <citation type="submission" date="2023-10" db="EMBL/GenBank/DDBJ databases">
        <title>Whole Genome based description of the genera Actinobaculum and Actinotignum reveals a complex phylogenetic relationship within the species included in the genus Actinotignum.</title>
        <authorList>
            <person name="Jensen C.S."/>
            <person name="Dargis R."/>
            <person name="Kemp M."/>
            <person name="Christensen J.J."/>
        </authorList>
    </citation>
    <scope>NUCLEOTIDE SEQUENCE</scope>
    <source>
        <strain evidence="17 18">SLA_B089</strain>
        <strain evidence="16">SLA_B245</strain>
    </source>
</reference>
<keyword evidence="18" id="KW-1185">Reference proteome</keyword>
<dbReference type="GO" id="GO:0004615">
    <property type="term" value="F:phosphomannomutase activity"/>
    <property type="evidence" value="ECO:0007669"/>
    <property type="project" value="TreeGrafter"/>
</dbReference>
<dbReference type="CDD" id="cd05802">
    <property type="entry name" value="GlmM"/>
    <property type="match status" value="1"/>
</dbReference>
<evidence type="ECO:0000259" key="14">
    <source>
        <dbReference type="Pfam" id="PF02879"/>
    </source>
</evidence>
<dbReference type="InterPro" id="IPR005843">
    <property type="entry name" value="A-D-PHexomutase_C"/>
</dbReference>
<dbReference type="FunFam" id="3.40.120.10:FF:000001">
    <property type="entry name" value="Phosphoglucosamine mutase"/>
    <property type="match status" value="1"/>
</dbReference>
<evidence type="ECO:0000256" key="7">
    <source>
        <dbReference type="ARBA" id="ARBA00066330"/>
    </source>
</evidence>
<comment type="function">
    <text evidence="9 11">Catalyzes the conversion of glucosamine-6-phosphate to glucosamine-1-phosphate.</text>
</comment>
<proteinExistence type="inferred from homology"/>
<feature type="domain" description="Alpha-D-phosphohexomutase alpha/beta/alpha" evidence="14">
    <location>
        <begin position="160"/>
        <end position="254"/>
    </location>
</feature>
<evidence type="ECO:0000256" key="2">
    <source>
        <dbReference type="ARBA" id="ARBA00022553"/>
    </source>
</evidence>
<comment type="cofactor">
    <cofactor evidence="9">
        <name>Mg(2+)</name>
        <dbReference type="ChEBI" id="CHEBI:18420"/>
    </cofactor>
    <text evidence="9">Binds 1 Mg(2+) ion per subunit.</text>
</comment>
<dbReference type="Proteomes" id="UP001284901">
    <property type="component" value="Unassembled WGS sequence"/>
</dbReference>
<evidence type="ECO:0000256" key="8">
    <source>
        <dbReference type="ARBA" id="ARBA00068193"/>
    </source>
</evidence>
<evidence type="ECO:0000313" key="17">
    <source>
        <dbReference type="EMBL" id="MDY5145893.1"/>
    </source>
</evidence>
<feature type="domain" description="Alpha-D-phosphohexomutase alpha/beta/alpha" evidence="13">
    <location>
        <begin position="3"/>
        <end position="134"/>
    </location>
</feature>
<dbReference type="InterPro" id="IPR005844">
    <property type="entry name" value="A-D-PHexomutase_a/b/a-I"/>
</dbReference>
<dbReference type="SUPFAM" id="SSF55957">
    <property type="entry name" value="Phosphoglucomutase, C-terminal domain"/>
    <property type="match status" value="1"/>
</dbReference>
<evidence type="ECO:0000313" key="18">
    <source>
        <dbReference type="Proteomes" id="UP001284901"/>
    </source>
</evidence>
<dbReference type="Pfam" id="PF02880">
    <property type="entry name" value="PGM_PMM_III"/>
    <property type="match status" value="1"/>
</dbReference>
<evidence type="ECO:0000256" key="5">
    <source>
        <dbReference type="ARBA" id="ARBA00023235"/>
    </source>
</evidence>
<dbReference type="EMBL" id="JAWNFV010000015">
    <property type="protein sequence ID" value="MDY5141074.1"/>
    <property type="molecule type" value="Genomic_DNA"/>
</dbReference>
<dbReference type="NCBIfam" id="TIGR01455">
    <property type="entry name" value="glmM"/>
    <property type="match status" value="1"/>
</dbReference>
<dbReference type="InterPro" id="IPR050060">
    <property type="entry name" value="Phosphoglucosamine_mutase"/>
</dbReference>
<comment type="similarity">
    <text evidence="1 9 10">Belongs to the phosphohexose mutase family.</text>
</comment>
<dbReference type="FunFam" id="3.40.120.10:FF:000002">
    <property type="entry name" value="Phosphoglucosamine mutase"/>
    <property type="match status" value="1"/>
</dbReference>
<dbReference type="InterPro" id="IPR016066">
    <property type="entry name" value="A-D-PHexomutase_CS"/>
</dbReference>
<feature type="binding site" description="via phosphate group" evidence="9">
    <location>
        <position position="103"/>
    </location>
    <ligand>
        <name>Mg(2+)</name>
        <dbReference type="ChEBI" id="CHEBI:18420"/>
    </ligand>
</feature>
<dbReference type="GO" id="GO:0005829">
    <property type="term" value="C:cytosol"/>
    <property type="evidence" value="ECO:0007669"/>
    <property type="project" value="TreeGrafter"/>
</dbReference>
<dbReference type="InterPro" id="IPR005846">
    <property type="entry name" value="A-D-PHexomutase_a/b/a-III"/>
</dbReference>
<evidence type="ECO:0000256" key="11">
    <source>
        <dbReference type="RuleBase" id="RU004327"/>
    </source>
</evidence>
<dbReference type="EMBL" id="JAWNFY010000005">
    <property type="protein sequence ID" value="MDY5145893.1"/>
    <property type="molecule type" value="Genomic_DNA"/>
</dbReference>
<organism evidence="16 19">
    <name type="scientific">Actinotignum timonense</name>
    <dbReference type="NCBI Taxonomy" id="1870995"/>
    <lineage>
        <taxon>Bacteria</taxon>
        <taxon>Bacillati</taxon>
        <taxon>Actinomycetota</taxon>
        <taxon>Actinomycetes</taxon>
        <taxon>Actinomycetales</taxon>
        <taxon>Actinomycetaceae</taxon>
        <taxon>Actinotignum</taxon>
    </lineage>
</organism>
<keyword evidence="3 9" id="KW-0479">Metal-binding</keyword>
<feature type="domain" description="Alpha-D-phosphohexomutase alpha/beta/alpha" evidence="15">
    <location>
        <begin position="258"/>
        <end position="366"/>
    </location>
</feature>
<dbReference type="RefSeq" id="WP_087070546.1">
    <property type="nucleotide sequence ID" value="NZ_CAUPFC010000020.1"/>
</dbReference>
<feature type="domain" description="Alpha-D-phosphohexomutase C-terminal" evidence="12">
    <location>
        <begin position="374"/>
        <end position="440"/>
    </location>
</feature>
<keyword evidence="4 9" id="KW-0460">Magnesium</keyword>
<evidence type="ECO:0000313" key="16">
    <source>
        <dbReference type="EMBL" id="MDY5141074.1"/>
    </source>
</evidence>
<accession>A0AAW9HH08</accession>
<dbReference type="InterPro" id="IPR005845">
    <property type="entry name" value="A-D-PHexomutase_a/b/a-II"/>
</dbReference>
<dbReference type="HAMAP" id="MF_01554_B">
    <property type="entry name" value="GlmM_B"/>
    <property type="match status" value="1"/>
</dbReference>
<evidence type="ECO:0000256" key="4">
    <source>
        <dbReference type="ARBA" id="ARBA00022842"/>
    </source>
</evidence>
<evidence type="ECO:0000259" key="12">
    <source>
        <dbReference type="Pfam" id="PF00408"/>
    </source>
</evidence>
<comment type="catalytic activity">
    <reaction evidence="6 9 11">
        <text>alpha-D-glucosamine 1-phosphate = D-glucosamine 6-phosphate</text>
        <dbReference type="Rhea" id="RHEA:23424"/>
        <dbReference type="ChEBI" id="CHEBI:58516"/>
        <dbReference type="ChEBI" id="CHEBI:58725"/>
        <dbReference type="EC" id="5.4.2.10"/>
    </reaction>
</comment>
<name>A0AAW9HH08_9ACTO</name>
<dbReference type="InterPro" id="IPR006352">
    <property type="entry name" value="GlmM_bact"/>
</dbReference>
<keyword evidence="2 9" id="KW-0597">Phosphoprotein</keyword>
<evidence type="ECO:0000256" key="10">
    <source>
        <dbReference type="RuleBase" id="RU004326"/>
    </source>
</evidence>
<dbReference type="Gene3D" id="3.40.120.10">
    <property type="entry name" value="Alpha-D-Glucose-1,6-Bisphosphate, subunit A, domain 3"/>
    <property type="match status" value="3"/>
</dbReference>
<dbReference type="InterPro" id="IPR036900">
    <property type="entry name" value="A-D-PHexomutase_C_sf"/>
</dbReference>
<dbReference type="PRINTS" id="PR00509">
    <property type="entry name" value="PGMPMM"/>
</dbReference>
<feature type="binding site" evidence="9">
    <location>
        <position position="243"/>
    </location>
    <ligand>
        <name>Mg(2+)</name>
        <dbReference type="ChEBI" id="CHEBI:18420"/>
    </ligand>
</feature>